<evidence type="ECO:0008006" key="5">
    <source>
        <dbReference type="Google" id="ProtNLM"/>
    </source>
</evidence>
<evidence type="ECO:0000256" key="1">
    <source>
        <dbReference type="SAM" id="Phobius"/>
    </source>
</evidence>
<keyword evidence="1" id="KW-1133">Transmembrane helix</keyword>
<keyword evidence="1" id="KW-0812">Transmembrane</keyword>
<evidence type="ECO:0000313" key="3">
    <source>
        <dbReference type="EMBL" id="OGG12975.1"/>
    </source>
</evidence>
<comment type="caution">
    <text evidence="3">The sequence shown here is derived from an EMBL/GenBank/DDBJ whole genome shotgun (WGS) entry which is preliminary data.</text>
</comment>
<feature type="signal peptide" evidence="2">
    <location>
        <begin position="1"/>
        <end position="20"/>
    </location>
</feature>
<dbReference type="STRING" id="1798375.A2773_05800"/>
<feature type="chain" id="PRO_5009522863" description="Cohesin domain-containing protein" evidence="2">
    <location>
        <begin position="21"/>
        <end position="239"/>
    </location>
</feature>
<dbReference type="AlphaFoldDB" id="A0A1F5ZKX5"/>
<keyword evidence="1" id="KW-0472">Membrane</keyword>
<protein>
    <recommendedName>
        <fullName evidence="5">Cohesin domain-containing protein</fullName>
    </recommendedName>
</protein>
<accession>A0A1F5ZKX5</accession>
<sequence>MIKKHFFIFILLLFFFKSSAYSLDESNDFSLSYDLSYDTDRDGNTHITQKGHLTNLTDQKYISYLDLEFTSPDIKNISAYDDFGSLSPAIVREGTKTLVHISFNKPPLGIGKKISFSLSYDNALIAQKKATGWEIVIPKEDIAPQVIAYNITIQIPKSFGEINYISPKPQKGLFWTKSELNNQGIKIKTIIPKTVSPTETMLFNPSSSQVLPMLIFTILFAITVTLTIRFILSRKFQHG</sequence>
<keyword evidence="2" id="KW-0732">Signal</keyword>
<gene>
    <name evidence="3" type="ORF">A2773_05800</name>
</gene>
<proteinExistence type="predicted"/>
<evidence type="ECO:0000256" key="2">
    <source>
        <dbReference type="SAM" id="SignalP"/>
    </source>
</evidence>
<evidence type="ECO:0000313" key="4">
    <source>
        <dbReference type="Proteomes" id="UP000177383"/>
    </source>
</evidence>
<feature type="transmembrane region" description="Helical" evidence="1">
    <location>
        <begin position="210"/>
        <end position="232"/>
    </location>
</feature>
<organism evidence="3 4">
    <name type="scientific">Candidatus Gottesmanbacteria bacterium RIFCSPHIGHO2_01_FULL_39_10</name>
    <dbReference type="NCBI Taxonomy" id="1798375"/>
    <lineage>
        <taxon>Bacteria</taxon>
        <taxon>Candidatus Gottesmaniibacteriota</taxon>
    </lineage>
</organism>
<reference evidence="3 4" key="1">
    <citation type="journal article" date="2016" name="Nat. Commun.">
        <title>Thousands of microbial genomes shed light on interconnected biogeochemical processes in an aquifer system.</title>
        <authorList>
            <person name="Anantharaman K."/>
            <person name="Brown C.T."/>
            <person name="Hug L.A."/>
            <person name="Sharon I."/>
            <person name="Castelle C.J."/>
            <person name="Probst A.J."/>
            <person name="Thomas B.C."/>
            <person name="Singh A."/>
            <person name="Wilkins M.J."/>
            <person name="Karaoz U."/>
            <person name="Brodie E.L."/>
            <person name="Williams K.H."/>
            <person name="Hubbard S.S."/>
            <person name="Banfield J.F."/>
        </authorList>
    </citation>
    <scope>NUCLEOTIDE SEQUENCE [LARGE SCALE GENOMIC DNA]</scope>
</reference>
<name>A0A1F5ZKX5_9BACT</name>
<dbReference type="EMBL" id="MFJE01000065">
    <property type="protein sequence ID" value="OGG12975.1"/>
    <property type="molecule type" value="Genomic_DNA"/>
</dbReference>
<dbReference type="Proteomes" id="UP000177383">
    <property type="component" value="Unassembled WGS sequence"/>
</dbReference>